<feature type="domain" description="SBP-type" evidence="5">
    <location>
        <begin position="1107"/>
        <end position="1184"/>
    </location>
</feature>
<dbReference type="InterPro" id="IPR036893">
    <property type="entry name" value="SBP_sf"/>
</dbReference>
<feature type="region of interest" description="Disordered" evidence="2">
    <location>
        <begin position="1173"/>
        <end position="1204"/>
    </location>
</feature>
<feature type="compositionally biased region" description="Polar residues" evidence="2">
    <location>
        <begin position="679"/>
        <end position="690"/>
    </location>
</feature>
<dbReference type="Gene3D" id="4.10.1100.10">
    <property type="entry name" value="Transcription factor, SBP-box domain"/>
    <property type="match status" value="1"/>
</dbReference>
<dbReference type="InterPro" id="IPR001623">
    <property type="entry name" value="DnaJ_domain"/>
</dbReference>
<sequence>MECNKEEAIRAKNIAEQKMQNRDFSGALKVAIKAKQLFQDLENISQMIMVCDVHCAAEKPFFGNEKDWYAILKVEQTADEATIKKQYRKFALQLHPDKNKFPGAEAAFKLIGDAQRTLLDQGKRYAHDMKRKAAVNRPAPAAAFRPPQNPSWRPHTAAQNNIPNFSGLNSQQQRQPPTQAGFSNGQCTFWTKCPYCTVRYQYYTDVLHRSLRCQTCNKYFVAYDSGAVPQATNMNQSNFPQQGVAKNQSAGRVDHGSQRKFTTENVFTAFTPKAAGTSDARTEKANGKRGRKQIVESSESCDSESSIESEEDVAIDDNGEVLSGKKVDSQVPQNVRRSGRHKQNVSYRENLSDEEDTVNPAKKAKGSGSHCATEEMDDEDKPVQKNQVKEDKKEMDHGEGKHFEARLPNGKNTTEASADGIEGNPNPTVDDSVSDSSSKETEEPEVFAYPDPEFNDFDKEKKEEFFKVGQIWALYDTLDAMPRFYARIRKVFSSGFKLRITWLEPDPDDENEIQWVSEGLPASCGNFKHGGSEISEDRPMFSHLISWEKGTHRDTYKIFPRKGETWALFKNWNIKWKSGAQKYEYEFVEILSENAEGVGIQVSYLTKVKGFVSVFSTTNKDTFLIPPGELFRFSHRVPSFALTGKERQGVPKGSFELDPASLPEEILVSKDLKEEGNDRNPSSSCPSGSETVKPMVVESNNSVSSASALKSFEIPESEFYNFDTDRTKEKFRVAQIWALYGDEDALPKYYGEIKKIDSHPVFKIHVRWLYPSTSETTVEWTDPNMPTCCGKFFIKNNSQIYTSIDSFSHLLKAEPTDSKGGYTIVPRRGEIWALYRNWTRDIKCSDLENWEYDIVHVLENNYFLFKVCLLDKVDGFNAVFKPKVNGRTNATLEIPLVDQLRIATTLFFFLAQSSKIIKSSAVFSVLFLSYIMCTLHDALQELYGVRNNWNCGSEPMRFPFVMEPHASPPSNTSRVVHRSKDPEMDVHLPVTEADQTPSVWDWGDLLDFTVDDRFSIAFDDQNISPPPLEHSSLSPAPAHGPSPDPGPVPGPDRVRKRDPRMTCSNFIAGRVPCACPEIDAEMEKLEEEEAGVPGKKRVRTGRVGSGTCRCQVPGCGADITELKGYHRRHRVCLQCANSSTVLIHGEAKRYCQQCGKFHPLTDFDEGKRSCRRKLERHNNRRRRKPVGSKTAVNKEPQGDVQSEDIAYDGEAGKDDLSLSGQIADEEAAFQSEDGLVSAHCSAPLLQTVNDDSVVAFINPEMVAGKEDSKFSVSTYSSTCPTGRISFKLYDWNPAEFPRRLRHQIFQWLANMPVELEGYIRPGCTILTVFISMPKNMWIKLSQNPMTYMHEFVFTPGRMLYGRGFMTVHLNNMIFHTRKGGTSLVKIDVEMQAPTLHYVHPSCFEAGKPMEFVACGSNLLQPKFRMVNCYNLMLKKDDNYPRFLVSFAGRYLPNDYCVASTHDHGKEDSPSCDHQLFKISVPQTEPDLFGPVFIEVDNQSGLSNFIPVLIGDKEVCSEMKAIQQKFDASLFRGGSKISSNGSSCETSTSQQKAYAELVLDIAWLLREPESEIFQETMASSQIQRFNHLLSFLIQIDSTVILKRVLQNLMTAVDKTGLNGTNNSDMMLLQKYMDCARDILNNKIQKGERPVLISECIERDGKWFSRSSFTNDGLSTVPNGSQDLKERTSDKFRTMMASTTLTGSEAVRLLNKEVIMNVNLSKECPRKSCSPIFATTTLKSRPAVFVIASAAICLGICAVFFHPTRVGELAVTIRRCLSTGL</sequence>
<evidence type="ECO:0000313" key="7">
    <source>
        <dbReference type="Proteomes" id="UP001472677"/>
    </source>
</evidence>
<dbReference type="InterPro" id="IPR024593">
    <property type="entry name" value="DUF3444"/>
</dbReference>
<comment type="caution">
    <text evidence="6">The sequence shown here is derived from an EMBL/GenBank/DDBJ whole genome shotgun (WGS) entry which is preliminary data.</text>
</comment>
<feature type="compositionally biased region" description="Basic and acidic residues" evidence="2">
    <location>
        <begin position="381"/>
        <end position="405"/>
    </location>
</feature>
<proteinExistence type="predicted"/>
<dbReference type="Pfam" id="PF03110">
    <property type="entry name" value="SBP"/>
    <property type="match status" value="1"/>
</dbReference>
<accession>A0ABR2F4P7</accession>
<dbReference type="SUPFAM" id="SSF103612">
    <property type="entry name" value="SBT domain"/>
    <property type="match status" value="1"/>
</dbReference>
<organism evidence="6 7">
    <name type="scientific">Hibiscus sabdariffa</name>
    <name type="common">roselle</name>
    <dbReference type="NCBI Taxonomy" id="183260"/>
    <lineage>
        <taxon>Eukaryota</taxon>
        <taxon>Viridiplantae</taxon>
        <taxon>Streptophyta</taxon>
        <taxon>Embryophyta</taxon>
        <taxon>Tracheophyta</taxon>
        <taxon>Spermatophyta</taxon>
        <taxon>Magnoliopsida</taxon>
        <taxon>eudicotyledons</taxon>
        <taxon>Gunneridae</taxon>
        <taxon>Pentapetalae</taxon>
        <taxon>rosids</taxon>
        <taxon>malvids</taxon>
        <taxon>Malvales</taxon>
        <taxon>Malvaceae</taxon>
        <taxon>Malvoideae</taxon>
        <taxon>Hibiscus</taxon>
    </lineage>
</organism>
<evidence type="ECO:0000256" key="1">
    <source>
        <dbReference type="PROSITE-ProRule" id="PRU00470"/>
    </source>
</evidence>
<feature type="compositionally biased region" description="Low complexity" evidence="2">
    <location>
        <begin position="137"/>
        <end position="146"/>
    </location>
</feature>
<evidence type="ECO:0000259" key="4">
    <source>
        <dbReference type="PROSITE" id="PS50076"/>
    </source>
</evidence>
<keyword evidence="3" id="KW-1133">Transmembrane helix</keyword>
<keyword evidence="7" id="KW-1185">Reference proteome</keyword>
<feature type="compositionally biased region" description="Acidic residues" evidence="2">
    <location>
        <begin position="299"/>
        <end position="319"/>
    </location>
</feature>
<dbReference type="Proteomes" id="UP001472677">
    <property type="component" value="Unassembled WGS sequence"/>
</dbReference>
<feature type="domain" description="J" evidence="4">
    <location>
        <begin position="67"/>
        <end position="131"/>
    </location>
</feature>
<dbReference type="Pfam" id="PF26102">
    <property type="entry name" value="Ig_SPL7"/>
    <property type="match status" value="2"/>
</dbReference>
<reference evidence="6 7" key="1">
    <citation type="journal article" date="2024" name="G3 (Bethesda)">
        <title>Genome assembly of Hibiscus sabdariffa L. provides insights into metabolisms of medicinal natural products.</title>
        <authorList>
            <person name="Kim T."/>
        </authorList>
    </citation>
    <scope>NUCLEOTIDE SEQUENCE [LARGE SCALE GENOMIC DNA]</scope>
    <source>
        <strain evidence="6">TK-2024</strain>
        <tissue evidence="6">Old leaves</tissue>
    </source>
</reference>
<evidence type="ECO:0000313" key="6">
    <source>
        <dbReference type="EMBL" id="KAK8571961.1"/>
    </source>
</evidence>
<dbReference type="InterPro" id="IPR004333">
    <property type="entry name" value="SBP_dom"/>
</dbReference>
<dbReference type="PROSITE" id="PS51141">
    <property type="entry name" value="ZF_SBP"/>
    <property type="match status" value="1"/>
</dbReference>
<dbReference type="SUPFAM" id="SSF46565">
    <property type="entry name" value="Chaperone J-domain"/>
    <property type="match status" value="1"/>
</dbReference>
<dbReference type="PANTHER" id="PTHR45089">
    <property type="entry name" value="DNAJ HEAT SHOCK AMINO-TERMINAL DOMAIN PROTEIN-RELATED"/>
    <property type="match status" value="1"/>
</dbReference>
<evidence type="ECO:0000256" key="2">
    <source>
        <dbReference type="SAM" id="MobiDB-lite"/>
    </source>
</evidence>
<evidence type="ECO:0008006" key="8">
    <source>
        <dbReference type="Google" id="ProtNLM"/>
    </source>
</evidence>
<evidence type="ECO:0000259" key="5">
    <source>
        <dbReference type="PROSITE" id="PS51141"/>
    </source>
</evidence>
<dbReference type="PROSITE" id="PS50076">
    <property type="entry name" value="DNAJ_2"/>
    <property type="match status" value="1"/>
</dbReference>
<dbReference type="PANTHER" id="PTHR45089:SF24">
    <property type="entry name" value="DNAJ HEAT SHOCK N-TERMINAL DOMAIN-CONTAINING PROTEIN"/>
    <property type="match status" value="1"/>
</dbReference>
<protein>
    <recommendedName>
        <fullName evidence="8">J domain-containing protein</fullName>
    </recommendedName>
</protein>
<dbReference type="EMBL" id="JBBPBM010000008">
    <property type="protein sequence ID" value="KAK8571961.1"/>
    <property type="molecule type" value="Genomic_DNA"/>
</dbReference>
<dbReference type="InterPro" id="IPR036869">
    <property type="entry name" value="J_dom_sf"/>
</dbReference>
<keyword evidence="3" id="KW-0472">Membrane</keyword>
<keyword evidence="1" id="KW-0863">Zinc-finger</keyword>
<feature type="region of interest" description="Disordered" evidence="2">
    <location>
        <begin position="272"/>
        <end position="453"/>
    </location>
</feature>
<feature type="compositionally biased region" description="Basic residues" evidence="2">
    <location>
        <begin position="1173"/>
        <end position="1186"/>
    </location>
</feature>
<dbReference type="PRINTS" id="PR00625">
    <property type="entry name" value="JDOMAIN"/>
</dbReference>
<feature type="compositionally biased region" description="Polar residues" evidence="2">
    <location>
        <begin position="157"/>
        <end position="180"/>
    </location>
</feature>
<name>A0ABR2F4P7_9ROSI</name>
<dbReference type="Gene3D" id="1.10.287.110">
    <property type="entry name" value="DnaJ domain"/>
    <property type="match status" value="1"/>
</dbReference>
<dbReference type="Pfam" id="PF11926">
    <property type="entry name" value="DUF3444"/>
    <property type="match status" value="2"/>
</dbReference>
<gene>
    <name evidence="6" type="ORF">V6N12_028027</name>
</gene>
<dbReference type="CDD" id="cd06257">
    <property type="entry name" value="DnaJ"/>
    <property type="match status" value="1"/>
</dbReference>
<keyword evidence="3" id="KW-0812">Transmembrane</keyword>
<dbReference type="Pfam" id="PF00226">
    <property type="entry name" value="DnaJ"/>
    <property type="match status" value="1"/>
</dbReference>
<dbReference type="SMART" id="SM00271">
    <property type="entry name" value="DnaJ"/>
    <property type="match status" value="1"/>
</dbReference>
<feature type="region of interest" description="Disordered" evidence="2">
    <location>
        <begin position="137"/>
        <end position="180"/>
    </location>
</feature>
<feature type="region of interest" description="Disordered" evidence="2">
    <location>
        <begin position="671"/>
        <end position="692"/>
    </location>
</feature>
<keyword evidence="1" id="KW-0862">Zinc</keyword>
<feature type="transmembrane region" description="Helical" evidence="3">
    <location>
        <begin position="1741"/>
        <end position="1759"/>
    </location>
</feature>
<keyword evidence="1" id="KW-0479">Metal-binding</keyword>
<feature type="compositionally biased region" description="Pro residues" evidence="2">
    <location>
        <begin position="1038"/>
        <end position="1050"/>
    </location>
</feature>
<feature type="region of interest" description="Disordered" evidence="2">
    <location>
        <begin position="1020"/>
        <end position="1058"/>
    </location>
</feature>
<evidence type="ECO:0000256" key="3">
    <source>
        <dbReference type="SAM" id="Phobius"/>
    </source>
</evidence>